<dbReference type="Gene3D" id="3.40.720.10">
    <property type="entry name" value="Alkaline Phosphatase, subunit A"/>
    <property type="match status" value="1"/>
</dbReference>
<feature type="binding site" evidence="8">
    <location>
        <position position="264"/>
    </location>
    <ligand>
        <name>Zn(2+)</name>
        <dbReference type="ChEBI" id="CHEBI:29105"/>
        <label>2</label>
    </ligand>
</feature>
<keyword evidence="4" id="KW-0378">Hydrolase</keyword>
<feature type="active site" description="Phosphoserine intermediate" evidence="7">
    <location>
        <position position="78"/>
    </location>
</feature>
<keyword evidence="5 8" id="KW-0862">Zinc</keyword>
<dbReference type="Pfam" id="PF00245">
    <property type="entry name" value="Alk_phosphatase"/>
    <property type="match status" value="2"/>
</dbReference>
<proteinExistence type="inferred from homology"/>
<evidence type="ECO:0000256" key="8">
    <source>
        <dbReference type="PIRSR" id="PIRSR601952-2"/>
    </source>
</evidence>
<dbReference type="PANTHER" id="PTHR11596">
    <property type="entry name" value="ALKALINE PHOSPHATASE"/>
    <property type="match status" value="1"/>
</dbReference>
<evidence type="ECO:0000256" key="2">
    <source>
        <dbReference type="ARBA" id="ARBA00022553"/>
    </source>
</evidence>
<dbReference type="EMBL" id="JADIMC010000082">
    <property type="protein sequence ID" value="MBO8476772.1"/>
    <property type="molecule type" value="Genomic_DNA"/>
</dbReference>
<dbReference type="SUPFAM" id="SSF53649">
    <property type="entry name" value="Alkaline phosphatase-like"/>
    <property type="match status" value="1"/>
</dbReference>
<gene>
    <name evidence="10" type="ORF">IAB88_07240</name>
</gene>
<evidence type="ECO:0000256" key="1">
    <source>
        <dbReference type="ARBA" id="ARBA00005984"/>
    </source>
</evidence>
<dbReference type="PROSITE" id="PS00123">
    <property type="entry name" value="ALKALINE_PHOSPHATASE"/>
    <property type="match status" value="1"/>
</dbReference>
<organism evidence="10 11">
    <name type="scientific">Candidatus Limisoma faecipullorum</name>
    <dbReference type="NCBI Taxonomy" id="2840854"/>
    <lineage>
        <taxon>Bacteria</taxon>
        <taxon>Pseudomonadati</taxon>
        <taxon>Bacteroidota</taxon>
        <taxon>Bacteroidia</taxon>
        <taxon>Bacteroidales</taxon>
        <taxon>Candidatus Limisoma</taxon>
    </lineage>
</organism>
<protein>
    <submittedName>
        <fullName evidence="10">Alkaline phosphatase</fullName>
    </submittedName>
</protein>
<dbReference type="PANTHER" id="PTHR11596:SF5">
    <property type="entry name" value="ALKALINE PHOSPHATASE"/>
    <property type="match status" value="1"/>
</dbReference>
<evidence type="ECO:0000256" key="7">
    <source>
        <dbReference type="PIRSR" id="PIRSR601952-1"/>
    </source>
</evidence>
<dbReference type="PRINTS" id="PR00113">
    <property type="entry name" value="ALKPHPHTASE"/>
</dbReference>
<dbReference type="InterPro" id="IPR017850">
    <property type="entry name" value="Alkaline_phosphatase_core_sf"/>
</dbReference>
<keyword evidence="3 8" id="KW-0479">Metal-binding</keyword>
<name>A0A9D9IQI2_9BACT</name>
<evidence type="ECO:0000256" key="6">
    <source>
        <dbReference type="ARBA" id="ARBA00022842"/>
    </source>
</evidence>
<dbReference type="AlphaFoldDB" id="A0A9D9IQI2"/>
<dbReference type="CDD" id="cd16012">
    <property type="entry name" value="ALP"/>
    <property type="match status" value="1"/>
</dbReference>
<feature type="binding site" evidence="8">
    <location>
        <position position="31"/>
    </location>
    <ligand>
        <name>Mg(2+)</name>
        <dbReference type="ChEBI" id="CHEBI:18420"/>
    </ligand>
</feature>
<dbReference type="Proteomes" id="UP000823598">
    <property type="component" value="Unassembled WGS sequence"/>
</dbReference>
<comment type="cofactor">
    <cofactor evidence="8">
        <name>Mg(2+)</name>
        <dbReference type="ChEBI" id="CHEBI:18420"/>
    </cofactor>
    <text evidence="8">Binds 1 Mg(2+) ion.</text>
</comment>
<keyword evidence="2" id="KW-0597">Phosphoprotein</keyword>
<feature type="binding site" evidence="8">
    <location>
        <position position="31"/>
    </location>
    <ligand>
        <name>Zn(2+)</name>
        <dbReference type="ChEBI" id="CHEBI:29105"/>
        <label>2</label>
    </ligand>
</feature>
<dbReference type="Gene3D" id="1.10.60.40">
    <property type="match status" value="1"/>
</dbReference>
<accession>A0A9D9IQI2</accession>
<dbReference type="GO" id="GO:0004035">
    <property type="term" value="F:alkaline phosphatase activity"/>
    <property type="evidence" value="ECO:0007669"/>
    <property type="project" value="TreeGrafter"/>
</dbReference>
<evidence type="ECO:0000313" key="11">
    <source>
        <dbReference type="Proteomes" id="UP000823598"/>
    </source>
</evidence>
<dbReference type="GO" id="GO:0046872">
    <property type="term" value="F:metal ion binding"/>
    <property type="evidence" value="ECO:0007669"/>
    <property type="project" value="UniProtKB-KW"/>
</dbReference>
<feature type="binding site" evidence="8">
    <location>
        <position position="304"/>
    </location>
    <ligand>
        <name>Zn(2+)</name>
        <dbReference type="ChEBI" id="CHEBI:29105"/>
        <label>2</label>
    </ligand>
</feature>
<evidence type="ECO:0000256" key="3">
    <source>
        <dbReference type="ARBA" id="ARBA00022723"/>
    </source>
</evidence>
<dbReference type="SMART" id="SM00098">
    <property type="entry name" value="alkPPc"/>
    <property type="match status" value="1"/>
</dbReference>
<sequence length="456" mass="49605">MRRGFLTFLAMAAVIAVWAAKPKYVFVFVGDGMGMGHVMATETYNRTVLGNDDNILMMRFPVASMAMTYSASSPITDSAAAGTALATGSKTKNSMVGMSPDTVAVESVSHELKRKFGYGVGIVTSVCYDDATPATHFAHQANRKMYEEINRDGAESGFDFIAGANTLARNDKEKTARIFDGYRKNGYTVAGSIAELKAAKPGRKILLTAPYEEGAAQIGYTIDSISGAATLPELTRLCLDHLKEVSPKKFFMMVEAGNIDHAAHGNDGGAVVKEVLNFQEAIQIAYDFYLEHPDETLIVVTADHDTGGMTVGVDKGPAQPALKNIDCQRISKERFSDLCAKEGGDTWEAMKSLLSEKLGLWSHIQVNEMEEARMLESYGRMKAKAASTQKTLYKDFNEFTAIVFDILNHKTGFGFTTFSHTGNPVPVFAVGEGCEAFSDLNNNIEIPQKIRQLTGL</sequence>
<feature type="binding site" evidence="8">
    <location>
        <position position="255"/>
    </location>
    <ligand>
        <name>Mg(2+)</name>
        <dbReference type="ChEBI" id="CHEBI:18420"/>
    </ligand>
</feature>
<feature type="binding site" evidence="8">
    <location>
        <position position="303"/>
    </location>
    <ligand>
        <name>Zn(2+)</name>
        <dbReference type="ChEBI" id="CHEBI:29105"/>
        <label>2</label>
    </ligand>
</feature>
<reference evidence="10" key="1">
    <citation type="submission" date="2020-10" db="EMBL/GenBank/DDBJ databases">
        <authorList>
            <person name="Gilroy R."/>
        </authorList>
    </citation>
    <scope>NUCLEOTIDE SEQUENCE</scope>
    <source>
        <strain evidence="10">6919</strain>
    </source>
</reference>
<keyword evidence="6 8" id="KW-0460">Magnesium</keyword>
<dbReference type="InterPro" id="IPR018299">
    <property type="entry name" value="Alkaline_phosphatase_AS"/>
</dbReference>
<evidence type="ECO:0000256" key="4">
    <source>
        <dbReference type="ARBA" id="ARBA00022801"/>
    </source>
</evidence>
<feature type="binding site" evidence="8">
    <location>
        <position position="132"/>
    </location>
    <ligand>
        <name>Mg(2+)</name>
        <dbReference type="ChEBI" id="CHEBI:18420"/>
    </ligand>
</feature>
<reference evidence="10" key="2">
    <citation type="journal article" date="2021" name="PeerJ">
        <title>Extensive microbial diversity within the chicken gut microbiome revealed by metagenomics and culture.</title>
        <authorList>
            <person name="Gilroy R."/>
            <person name="Ravi A."/>
            <person name="Getino M."/>
            <person name="Pursley I."/>
            <person name="Horton D.L."/>
            <person name="Alikhan N.F."/>
            <person name="Baker D."/>
            <person name="Gharbi K."/>
            <person name="Hall N."/>
            <person name="Watson M."/>
            <person name="Adriaenssens E.M."/>
            <person name="Foster-Nyarko E."/>
            <person name="Jarju S."/>
            <person name="Secka A."/>
            <person name="Antonio M."/>
            <person name="Oren A."/>
            <person name="Chaudhuri R.R."/>
            <person name="La Ragione R."/>
            <person name="Hildebrand F."/>
            <person name="Pallen M.J."/>
        </authorList>
    </citation>
    <scope>NUCLEOTIDE SEQUENCE</scope>
    <source>
        <strain evidence="10">6919</strain>
    </source>
</reference>
<comment type="cofactor">
    <cofactor evidence="8">
        <name>Zn(2+)</name>
        <dbReference type="ChEBI" id="CHEBI:29105"/>
    </cofactor>
    <text evidence="8">Binds 2 Zn(2+) ions.</text>
</comment>
<feature type="binding site" evidence="8">
    <location>
        <position position="260"/>
    </location>
    <ligand>
        <name>Zn(2+)</name>
        <dbReference type="ChEBI" id="CHEBI:29105"/>
        <label>2</label>
    </ligand>
</feature>
<evidence type="ECO:0000313" key="10">
    <source>
        <dbReference type="EMBL" id="MBO8476772.1"/>
    </source>
</evidence>
<evidence type="ECO:0000256" key="9">
    <source>
        <dbReference type="RuleBase" id="RU003946"/>
    </source>
</evidence>
<dbReference type="InterPro" id="IPR001952">
    <property type="entry name" value="Alkaline_phosphatase"/>
</dbReference>
<comment type="similarity">
    <text evidence="1 9">Belongs to the alkaline phosphatase family.</text>
</comment>
<evidence type="ECO:0000256" key="5">
    <source>
        <dbReference type="ARBA" id="ARBA00022833"/>
    </source>
</evidence>
<feature type="binding site" evidence="8">
    <location>
        <position position="130"/>
    </location>
    <ligand>
        <name>Mg(2+)</name>
        <dbReference type="ChEBI" id="CHEBI:18420"/>
    </ligand>
</feature>
<comment type="caution">
    <text evidence="10">The sequence shown here is derived from an EMBL/GenBank/DDBJ whole genome shotgun (WGS) entry which is preliminary data.</text>
</comment>
<feature type="binding site" evidence="8">
    <location>
        <position position="420"/>
    </location>
    <ligand>
        <name>Zn(2+)</name>
        <dbReference type="ChEBI" id="CHEBI:29105"/>
        <label>2</label>
    </ligand>
</feature>